<organism evidence="1 2">
    <name type="scientific">Thermopolyspora flexuosa</name>
    <dbReference type="NCBI Taxonomy" id="103836"/>
    <lineage>
        <taxon>Bacteria</taxon>
        <taxon>Bacillati</taxon>
        <taxon>Actinomycetota</taxon>
        <taxon>Actinomycetes</taxon>
        <taxon>Streptosporangiales</taxon>
        <taxon>Streptosporangiaceae</taxon>
        <taxon>Thermopolyspora</taxon>
    </lineage>
</organism>
<reference evidence="1 2" key="1">
    <citation type="submission" date="2019-06" db="EMBL/GenBank/DDBJ databases">
        <title>Sequencing the genomes of 1000 actinobacteria strains.</title>
        <authorList>
            <person name="Klenk H.-P."/>
        </authorList>
    </citation>
    <scope>NUCLEOTIDE SEQUENCE [LARGE SCALE GENOMIC DNA]</scope>
    <source>
        <strain evidence="1 2">DSM 43186</strain>
    </source>
</reference>
<dbReference type="RefSeq" id="WP_142258241.1">
    <property type="nucleotide sequence ID" value="NZ_BMPV01000008.1"/>
</dbReference>
<proteinExistence type="predicted"/>
<protein>
    <submittedName>
        <fullName evidence="1">Uncharacterized protein</fullName>
    </submittedName>
</protein>
<sequence length="588" mass="63756">MTDRIEAAAAELRPLLQEFILWAPKHAPDSDPELLGSAALWHRLSVRDDVHVWRKGDLRTVLLDRLPKVIEDPDAAADGMVPTLRAYLTFLSTTGRLHRGSDPLATLLAELDALEDDFVAAMEDLIAERDWDDDELDEEDEPGGLGDFEPFAEALAGLPAVRLRPDAELAAAAREVPLIARARDLALWAGADRRRVRRDPPSGGAELAGALAAAGLPRPADGAEVPAEHERELWNLWEHAFDLEFLVADRRGRVTLAEDTADWPFDDDEDVLELWVQGLRSVDYGDPELDDDDLTEALEGLTRGVLVRLLVAGGARRADELRAELAEAAADLDDLGEDAWAAAAERYGDPLAPALDWLAGYGMVERAADGGAEVVRLTPLGVEGVLHLADEAGIEVDARPAFDVMSAAELLEICVDLPDEEADAEFAGWLATRAPERAAKELLDAAAADESNEMVRVQAASMVGSLGEAAVPAWRSVLDEPSLRPYATNCLARLGVPDAPTPGPADVQWMILDMWAISAGLGRSEFVNTLRDVGTVRDLLGLLDSIWKVPHPHLPELLETIADAHPDKRVTKAARRALFKARSAAVTR</sequence>
<dbReference type="EMBL" id="VFPQ01000001">
    <property type="protein sequence ID" value="TQM74007.1"/>
    <property type="molecule type" value="Genomic_DNA"/>
</dbReference>
<dbReference type="Proteomes" id="UP000319213">
    <property type="component" value="Unassembled WGS sequence"/>
</dbReference>
<comment type="caution">
    <text evidence="1">The sequence shown here is derived from an EMBL/GenBank/DDBJ whole genome shotgun (WGS) entry which is preliminary data.</text>
</comment>
<gene>
    <name evidence="1" type="ORF">FHX40_0668</name>
</gene>
<evidence type="ECO:0000313" key="1">
    <source>
        <dbReference type="EMBL" id="TQM74007.1"/>
    </source>
</evidence>
<name>A0A543ITX5_9ACTN</name>
<keyword evidence="2" id="KW-1185">Reference proteome</keyword>
<evidence type="ECO:0000313" key="2">
    <source>
        <dbReference type="Proteomes" id="UP000319213"/>
    </source>
</evidence>
<dbReference type="OrthoDB" id="3848264at2"/>
<dbReference type="AlphaFoldDB" id="A0A543ITX5"/>
<accession>A0A543ITX5</accession>